<organism evidence="9 10">
    <name type="scientific">Sphingobium nicotianae</name>
    <dbReference type="NCBI Taxonomy" id="2782607"/>
    <lineage>
        <taxon>Bacteria</taxon>
        <taxon>Pseudomonadati</taxon>
        <taxon>Pseudomonadota</taxon>
        <taxon>Alphaproteobacteria</taxon>
        <taxon>Sphingomonadales</taxon>
        <taxon>Sphingomonadaceae</taxon>
        <taxon>Sphingobium</taxon>
    </lineage>
</organism>
<comment type="subcellular location">
    <subcellularLocation>
        <location evidence="1">Endomembrane system</location>
        <topology evidence="1">Multi-pass membrane protein</topology>
    </subcellularLocation>
</comment>
<evidence type="ECO:0000256" key="2">
    <source>
        <dbReference type="ARBA" id="ARBA00008335"/>
    </source>
</evidence>
<dbReference type="PANTHER" id="PTHR23514:SF3">
    <property type="entry name" value="BYPASS OF STOP CODON PROTEIN 6"/>
    <property type="match status" value="1"/>
</dbReference>
<comment type="caution">
    <text evidence="9">The sequence shown here is derived from an EMBL/GenBank/DDBJ whole genome shotgun (WGS) entry which is preliminary data.</text>
</comment>
<evidence type="ECO:0000313" key="10">
    <source>
        <dbReference type="Proteomes" id="UP001138757"/>
    </source>
</evidence>
<feature type="transmembrane region" description="Helical" evidence="8">
    <location>
        <begin position="16"/>
        <end position="37"/>
    </location>
</feature>
<dbReference type="PANTHER" id="PTHR23514">
    <property type="entry name" value="BYPASS OF STOP CODON PROTEIN 6"/>
    <property type="match status" value="1"/>
</dbReference>
<feature type="transmembrane region" description="Helical" evidence="8">
    <location>
        <begin position="83"/>
        <end position="102"/>
    </location>
</feature>
<dbReference type="Pfam" id="PF07690">
    <property type="entry name" value="MFS_1"/>
    <property type="match status" value="1"/>
</dbReference>
<dbReference type="GO" id="GO:0022857">
    <property type="term" value="F:transmembrane transporter activity"/>
    <property type="evidence" value="ECO:0007669"/>
    <property type="project" value="InterPro"/>
</dbReference>
<dbReference type="InterPro" id="IPR051788">
    <property type="entry name" value="MFS_Transporter"/>
</dbReference>
<keyword evidence="5 8" id="KW-1133">Transmembrane helix</keyword>
<proteinExistence type="inferred from homology"/>
<feature type="transmembrane region" description="Helical" evidence="8">
    <location>
        <begin position="361"/>
        <end position="380"/>
    </location>
</feature>
<feature type="transmembrane region" description="Helical" evidence="8">
    <location>
        <begin position="274"/>
        <end position="293"/>
    </location>
</feature>
<dbReference type="GO" id="GO:0016020">
    <property type="term" value="C:membrane"/>
    <property type="evidence" value="ECO:0007669"/>
    <property type="project" value="TreeGrafter"/>
</dbReference>
<reference evidence="9" key="1">
    <citation type="submission" date="2021-05" db="EMBL/GenBank/DDBJ databases">
        <title>Genome of Sphingobium sp. strain.</title>
        <authorList>
            <person name="Fan R."/>
        </authorList>
    </citation>
    <scope>NUCLEOTIDE SEQUENCE</scope>
    <source>
        <strain evidence="9">H33</strain>
    </source>
</reference>
<evidence type="ECO:0000256" key="1">
    <source>
        <dbReference type="ARBA" id="ARBA00004127"/>
    </source>
</evidence>
<dbReference type="EMBL" id="JAHGAW010000002">
    <property type="protein sequence ID" value="MBT2186056.1"/>
    <property type="molecule type" value="Genomic_DNA"/>
</dbReference>
<evidence type="ECO:0000256" key="3">
    <source>
        <dbReference type="ARBA" id="ARBA00022448"/>
    </source>
</evidence>
<keyword evidence="3" id="KW-0813">Transport</keyword>
<comment type="similarity">
    <text evidence="2">Belongs to the major facilitator superfamily.</text>
</comment>
<feature type="region of interest" description="Disordered" evidence="7">
    <location>
        <begin position="389"/>
        <end position="409"/>
    </location>
</feature>
<keyword evidence="6 8" id="KW-0472">Membrane</keyword>
<keyword evidence="10" id="KW-1185">Reference proteome</keyword>
<name>A0A9X1D9V5_9SPHN</name>
<dbReference type="Proteomes" id="UP001138757">
    <property type="component" value="Unassembled WGS sequence"/>
</dbReference>
<evidence type="ECO:0000313" key="9">
    <source>
        <dbReference type="EMBL" id="MBT2186056.1"/>
    </source>
</evidence>
<dbReference type="GO" id="GO:0012505">
    <property type="term" value="C:endomembrane system"/>
    <property type="evidence" value="ECO:0007669"/>
    <property type="project" value="UniProtKB-SubCell"/>
</dbReference>
<evidence type="ECO:0000256" key="5">
    <source>
        <dbReference type="ARBA" id="ARBA00022989"/>
    </source>
</evidence>
<feature type="transmembrane region" description="Helical" evidence="8">
    <location>
        <begin position="57"/>
        <end position="76"/>
    </location>
</feature>
<feature type="transmembrane region" description="Helical" evidence="8">
    <location>
        <begin position="299"/>
        <end position="323"/>
    </location>
</feature>
<sequence>MNTAAMLARGSSVDRLSVFVAGGIMSGFGALMYEVASQFTYMLGQTYGFGEANQGDFTAAFFTSYTLIAVSMVFWVRKISWRLLATTASALGVVSFLALTLAHTYATIMAAMFLAGLGMGANYALTLTLFGDSKNPDRAFGIKFFCDVMPGMAMNFLLPMIFAAGGFDAVAFAMSACCAISLLAALLIPARTDRQVDHVSNPLRSKGAGLPLLACLVCLINTTGIMALWAFLGQIGEEKGLSLSTLGVVLSLGSMLNGAGSLVGVAMGNKFGRLLPITVTLAISTASLVVIAMTASPNAYVVAALTFCLVNNLTSLYIIATVAAVDKKGLFLPFASACFSAGAVIGPPLAGRLLETSGLSIMLLLPAAMWGCALALLVLLHRLHNGQPAASAPTPTHAVDGPNPQELHP</sequence>
<keyword evidence="4 8" id="KW-0812">Transmembrane</keyword>
<feature type="transmembrane region" description="Helical" evidence="8">
    <location>
        <begin position="209"/>
        <end position="232"/>
    </location>
</feature>
<dbReference type="SUPFAM" id="SSF103473">
    <property type="entry name" value="MFS general substrate transporter"/>
    <property type="match status" value="1"/>
</dbReference>
<evidence type="ECO:0000256" key="6">
    <source>
        <dbReference type="ARBA" id="ARBA00023136"/>
    </source>
</evidence>
<evidence type="ECO:0000256" key="4">
    <source>
        <dbReference type="ARBA" id="ARBA00022692"/>
    </source>
</evidence>
<gene>
    <name evidence="9" type="ORF">KK488_03770</name>
</gene>
<feature type="transmembrane region" description="Helical" evidence="8">
    <location>
        <begin position="330"/>
        <end position="349"/>
    </location>
</feature>
<dbReference type="Gene3D" id="1.20.1250.20">
    <property type="entry name" value="MFS general substrate transporter like domains"/>
    <property type="match status" value="2"/>
</dbReference>
<evidence type="ECO:0000256" key="7">
    <source>
        <dbReference type="SAM" id="MobiDB-lite"/>
    </source>
</evidence>
<accession>A0A9X1D9V5</accession>
<feature type="transmembrane region" description="Helical" evidence="8">
    <location>
        <begin position="142"/>
        <end position="163"/>
    </location>
</feature>
<dbReference type="AlphaFoldDB" id="A0A9X1D9V5"/>
<dbReference type="InterPro" id="IPR011701">
    <property type="entry name" value="MFS"/>
</dbReference>
<evidence type="ECO:0000256" key="8">
    <source>
        <dbReference type="SAM" id="Phobius"/>
    </source>
</evidence>
<feature type="transmembrane region" description="Helical" evidence="8">
    <location>
        <begin position="244"/>
        <end position="267"/>
    </location>
</feature>
<protein>
    <submittedName>
        <fullName evidence="9">MFS transporter</fullName>
    </submittedName>
</protein>
<feature type="transmembrane region" description="Helical" evidence="8">
    <location>
        <begin position="169"/>
        <end position="188"/>
    </location>
</feature>
<dbReference type="RefSeq" id="WP_214621799.1">
    <property type="nucleotide sequence ID" value="NZ_JAHGAW010000002.1"/>
</dbReference>
<feature type="transmembrane region" description="Helical" evidence="8">
    <location>
        <begin position="108"/>
        <end position="130"/>
    </location>
</feature>
<dbReference type="InterPro" id="IPR036259">
    <property type="entry name" value="MFS_trans_sf"/>
</dbReference>